<dbReference type="EMBL" id="JBAHYK010000621">
    <property type="protein sequence ID" value="KAL0572506.1"/>
    <property type="molecule type" value="Genomic_DNA"/>
</dbReference>
<reference evidence="2 3" key="1">
    <citation type="submission" date="2024-02" db="EMBL/GenBank/DDBJ databases">
        <title>A draft genome for the cacao thread blight pathogen Marasmius crinis-equi.</title>
        <authorList>
            <person name="Cohen S.P."/>
            <person name="Baruah I.K."/>
            <person name="Amoako-Attah I."/>
            <person name="Bukari Y."/>
            <person name="Meinhardt L.W."/>
            <person name="Bailey B.A."/>
        </authorList>
    </citation>
    <scope>NUCLEOTIDE SEQUENCE [LARGE SCALE GENOMIC DNA]</scope>
    <source>
        <strain evidence="2 3">GH-76</strain>
    </source>
</reference>
<keyword evidence="3" id="KW-1185">Reference proteome</keyword>
<feature type="compositionally biased region" description="Acidic residues" evidence="1">
    <location>
        <begin position="1"/>
        <end position="19"/>
    </location>
</feature>
<gene>
    <name evidence="2" type="ORF">V5O48_009448</name>
</gene>
<evidence type="ECO:0000313" key="3">
    <source>
        <dbReference type="Proteomes" id="UP001465976"/>
    </source>
</evidence>
<sequence>MFDVEDYYDPDLFEGEEDPSYSQNSGETATSPPAQATVLRNDTISNPLNIARNVSYSIELLYQQMKNNEIDPNPDYQRGKYQPSLLDGTLIHDSA</sequence>
<feature type="region of interest" description="Disordered" evidence="1">
    <location>
        <begin position="1"/>
        <end position="34"/>
    </location>
</feature>
<accession>A0ABR3FB31</accession>
<evidence type="ECO:0000256" key="1">
    <source>
        <dbReference type="SAM" id="MobiDB-lite"/>
    </source>
</evidence>
<organism evidence="2 3">
    <name type="scientific">Marasmius crinis-equi</name>
    <dbReference type="NCBI Taxonomy" id="585013"/>
    <lineage>
        <taxon>Eukaryota</taxon>
        <taxon>Fungi</taxon>
        <taxon>Dikarya</taxon>
        <taxon>Basidiomycota</taxon>
        <taxon>Agaricomycotina</taxon>
        <taxon>Agaricomycetes</taxon>
        <taxon>Agaricomycetidae</taxon>
        <taxon>Agaricales</taxon>
        <taxon>Marasmiineae</taxon>
        <taxon>Marasmiaceae</taxon>
        <taxon>Marasmius</taxon>
    </lineage>
</organism>
<name>A0ABR3FB31_9AGAR</name>
<evidence type="ECO:0000313" key="2">
    <source>
        <dbReference type="EMBL" id="KAL0572506.1"/>
    </source>
</evidence>
<proteinExistence type="predicted"/>
<comment type="caution">
    <text evidence="2">The sequence shown here is derived from an EMBL/GenBank/DDBJ whole genome shotgun (WGS) entry which is preliminary data.</text>
</comment>
<protein>
    <submittedName>
        <fullName evidence="2">Uncharacterized protein</fullName>
    </submittedName>
</protein>
<feature type="compositionally biased region" description="Polar residues" evidence="1">
    <location>
        <begin position="20"/>
        <end position="34"/>
    </location>
</feature>
<dbReference type="Proteomes" id="UP001465976">
    <property type="component" value="Unassembled WGS sequence"/>
</dbReference>
<feature type="region of interest" description="Disordered" evidence="1">
    <location>
        <begin position="68"/>
        <end position="95"/>
    </location>
</feature>